<evidence type="ECO:0000259" key="7">
    <source>
        <dbReference type="Pfam" id="PF01137"/>
    </source>
</evidence>
<proteinExistence type="inferred from homology"/>
<dbReference type="InterPro" id="IPR013791">
    <property type="entry name" value="RNA3'-term_phos_cycl_insert"/>
</dbReference>
<reference evidence="9 10" key="1">
    <citation type="submission" date="2018-01" db="EMBL/GenBank/DDBJ databases">
        <title>Co-occurrence of chitin degradation, pigmentation and bioactivity in marine Pseudoalteromonas.</title>
        <authorList>
            <person name="Paulsen S."/>
            <person name="Gram L."/>
            <person name="Machado H."/>
        </authorList>
    </citation>
    <scope>NUCLEOTIDE SEQUENCE [LARGE SCALE GENOMIC DNA]</scope>
    <source>
        <strain evidence="9 10">S3898</strain>
    </source>
</reference>
<dbReference type="InterPro" id="IPR037136">
    <property type="entry name" value="RNA3'_phos_cyclase_dom_sf"/>
</dbReference>
<dbReference type="InterPro" id="IPR023797">
    <property type="entry name" value="RNA3'_phos_cyclase_dom"/>
</dbReference>
<accession>A0A4Q7IIV1</accession>
<dbReference type="GO" id="GO:0006396">
    <property type="term" value="P:RNA processing"/>
    <property type="evidence" value="ECO:0007669"/>
    <property type="project" value="UniProtKB-UniRule"/>
</dbReference>
<gene>
    <name evidence="5" type="primary">rtcA</name>
    <name evidence="9" type="ORF">C1E23_19075</name>
</gene>
<evidence type="ECO:0000259" key="8">
    <source>
        <dbReference type="Pfam" id="PF05189"/>
    </source>
</evidence>
<dbReference type="NCBIfam" id="TIGR03399">
    <property type="entry name" value="RNA_3prim_cycl"/>
    <property type="match status" value="1"/>
</dbReference>
<feature type="domain" description="RNA 3'-terminal phosphate cyclase" evidence="7">
    <location>
        <begin position="18"/>
        <end position="338"/>
    </location>
</feature>
<evidence type="ECO:0000256" key="2">
    <source>
        <dbReference type="ARBA" id="ARBA00022598"/>
    </source>
</evidence>
<evidence type="ECO:0000256" key="6">
    <source>
        <dbReference type="NCBIfam" id="TIGR03399"/>
    </source>
</evidence>
<feature type="domain" description="RNA 3'-terminal phosphate cyclase insert" evidence="8">
    <location>
        <begin position="207"/>
        <end position="283"/>
    </location>
</feature>
<sequence length="353" mass="38209">MCKSIRIMKYITIDGAQGEGGGQVLRTALTLSMLTQQPIELINIRANRQKPGLMRQHLTSVLAAQAICDAVVEGAELGSSHIRFQPKQVKAGQYQFAIGTAGSTVLVCQTIMPVLALANGLSTVTFEGGTHNGMSPSLCFFKESYLPILNAMGVQSDIEVSQLGFYPAGGGKWQIKINPTKQLKPFKIGKAPDVDLLNTDNTKLTGFVSQLPDSIAMREMNAAKKALNWPNADCQINHVQSPGPGNSLQIKIQSQSHTHLFEVVGELGTSAENIAKRCAGRVKAFLESNSQVEHYLADQLLVLMALAGSGSFTTSKPSLHTLTNAQVIQQITKKEINIQQESEHVWRISLTST</sequence>
<dbReference type="PANTHER" id="PTHR11096">
    <property type="entry name" value="RNA 3' TERMINAL PHOSPHATE CYCLASE"/>
    <property type="match status" value="1"/>
</dbReference>
<dbReference type="NCBIfam" id="NF003246">
    <property type="entry name" value="PRK04204.1-2"/>
    <property type="match status" value="1"/>
</dbReference>
<evidence type="ECO:0000256" key="1">
    <source>
        <dbReference type="ARBA" id="ARBA00009206"/>
    </source>
</evidence>
<evidence type="ECO:0000256" key="5">
    <source>
        <dbReference type="HAMAP-Rule" id="MF_00200"/>
    </source>
</evidence>
<organism evidence="9 10">
    <name type="scientific">Pseudoalteromonas phenolica</name>
    <dbReference type="NCBI Taxonomy" id="161398"/>
    <lineage>
        <taxon>Bacteria</taxon>
        <taxon>Pseudomonadati</taxon>
        <taxon>Pseudomonadota</taxon>
        <taxon>Gammaproteobacteria</taxon>
        <taxon>Alteromonadales</taxon>
        <taxon>Pseudoalteromonadaceae</taxon>
        <taxon>Pseudoalteromonas</taxon>
    </lineage>
</organism>
<protein>
    <recommendedName>
        <fullName evidence="5 6">RNA 3'-terminal phosphate cyclase</fullName>
        <shortName evidence="5">RNA cyclase</shortName>
        <shortName evidence="5">RNA-3'-phosphate cyclase</shortName>
        <ecNumber evidence="5 6">6.5.1.4</ecNumber>
    </recommendedName>
</protein>
<keyword evidence="2 5" id="KW-0436">Ligase</keyword>
<dbReference type="InterPro" id="IPR013792">
    <property type="entry name" value="RNA3'P_cycl/enolpyr_Trfase_a/b"/>
</dbReference>
<dbReference type="InterPro" id="IPR036553">
    <property type="entry name" value="RPTC_insert"/>
</dbReference>
<dbReference type="GO" id="GO:0005524">
    <property type="term" value="F:ATP binding"/>
    <property type="evidence" value="ECO:0007669"/>
    <property type="project" value="UniProtKB-KW"/>
</dbReference>
<dbReference type="EMBL" id="PPSX01000095">
    <property type="protein sequence ID" value="RZQ51531.1"/>
    <property type="molecule type" value="Genomic_DNA"/>
</dbReference>
<dbReference type="Gene3D" id="3.30.360.20">
    <property type="entry name" value="RNA 3'-terminal phosphate cyclase, insert domain"/>
    <property type="match status" value="1"/>
</dbReference>
<evidence type="ECO:0000313" key="9">
    <source>
        <dbReference type="EMBL" id="RZQ51531.1"/>
    </source>
</evidence>
<comment type="similarity">
    <text evidence="1 5">Belongs to the RNA 3'-terminal cyclase family. Type 1 subfamily.</text>
</comment>
<dbReference type="Gene3D" id="3.65.10.20">
    <property type="entry name" value="RNA 3'-terminal phosphate cyclase domain"/>
    <property type="match status" value="1"/>
</dbReference>
<dbReference type="AlphaFoldDB" id="A0A4Q7IIV1"/>
<dbReference type="GO" id="GO:0003963">
    <property type="term" value="F:RNA-3'-phosphate cyclase activity"/>
    <property type="evidence" value="ECO:0007669"/>
    <property type="project" value="UniProtKB-UniRule"/>
</dbReference>
<evidence type="ECO:0000256" key="3">
    <source>
        <dbReference type="ARBA" id="ARBA00022741"/>
    </source>
</evidence>
<dbReference type="PIRSF" id="PIRSF005378">
    <property type="entry name" value="RNA3'_term_phos_cycl_euk"/>
    <property type="match status" value="1"/>
</dbReference>
<dbReference type="EC" id="6.5.1.4" evidence="5 6"/>
<keyword evidence="5" id="KW-0067">ATP-binding</keyword>
<feature type="active site" description="Tele-AMP-histidine intermediate" evidence="5">
    <location>
        <position position="320"/>
    </location>
</feature>
<dbReference type="HAMAP" id="MF_00200">
    <property type="entry name" value="RTC"/>
    <property type="match status" value="1"/>
</dbReference>
<dbReference type="Proteomes" id="UP000291338">
    <property type="component" value="Unassembled WGS sequence"/>
</dbReference>
<name>A0A4Q7IIV1_9GAMM</name>
<dbReference type="PANTHER" id="PTHR11096:SF0">
    <property type="entry name" value="RNA 3'-TERMINAL PHOSPHATE CYCLASE"/>
    <property type="match status" value="1"/>
</dbReference>
<dbReference type="Pfam" id="PF01137">
    <property type="entry name" value="RTC"/>
    <property type="match status" value="1"/>
</dbReference>
<keyword evidence="5" id="KW-0963">Cytoplasm</keyword>
<dbReference type="SUPFAM" id="SSF55205">
    <property type="entry name" value="EPT/RTPC-like"/>
    <property type="match status" value="2"/>
</dbReference>
<dbReference type="SUPFAM" id="SSF52913">
    <property type="entry name" value="RNA 3'-terminal phosphate cyclase, RPTC, insert domain"/>
    <property type="match status" value="1"/>
</dbReference>
<dbReference type="InterPro" id="IPR000228">
    <property type="entry name" value="RNA3'_term_phos_cyc"/>
</dbReference>
<feature type="binding site" evidence="5">
    <location>
        <position position="109"/>
    </location>
    <ligand>
        <name>ATP</name>
        <dbReference type="ChEBI" id="CHEBI:30616"/>
    </ligand>
</feature>
<keyword evidence="3 5" id="KW-0547">Nucleotide-binding</keyword>
<comment type="catalytic activity">
    <reaction evidence="4 5">
        <text>a 3'-end 3'-phospho-ribonucleotide-RNA + ATP = a 3'-end 2',3'-cyclophospho-ribonucleotide-RNA + AMP + diphosphate</text>
        <dbReference type="Rhea" id="RHEA:23976"/>
        <dbReference type="Rhea" id="RHEA-COMP:10463"/>
        <dbReference type="Rhea" id="RHEA-COMP:10464"/>
        <dbReference type="ChEBI" id="CHEBI:30616"/>
        <dbReference type="ChEBI" id="CHEBI:33019"/>
        <dbReference type="ChEBI" id="CHEBI:83062"/>
        <dbReference type="ChEBI" id="CHEBI:83064"/>
        <dbReference type="ChEBI" id="CHEBI:456215"/>
        <dbReference type="EC" id="6.5.1.4"/>
    </reaction>
</comment>
<dbReference type="Pfam" id="PF05189">
    <property type="entry name" value="RTC_insert"/>
    <property type="match status" value="1"/>
</dbReference>
<dbReference type="GO" id="GO:0005737">
    <property type="term" value="C:cytoplasm"/>
    <property type="evidence" value="ECO:0007669"/>
    <property type="project" value="UniProtKB-SubCell"/>
</dbReference>
<evidence type="ECO:0000313" key="10">
    <source>
        <dbReference type="Proteomes" id="UP000291338"/>
    </source>
</evidence>
<comment type="subcellular location">
    <subcellularLocation>
        <location evidence="5">Cytoplasm</location>
    </subcellularLocation>
</comment>
<comment type="caution">
    <text evidence="9">The sequence shown here is derived from an EMBL/GenBank/DDBJ whole genome shotgun (WGS) entry which is preliminary data.</text>
</comment>
<evidence type="ECO:0000256" key="4">
    <source>
        <dbReference type="ARBA" id="ARBA00024481"/>
    </source>
</evidence>
<dbReference type="InterPro" id="IPR017770">
    <property type="entry name" value="RNA3'_term_phos_cyc_type_1"/>
</dbReference>
<comment type="function">
    <text evidence="5">Catalyzes the conversion of 3'-phosphate to a 2',3'-cyclic phosphodiester at the end of RNA. The mechanism of action of the enzyme occurs in 3 steps: (A) adenylation of the enzyme by ATP; (B) transfer of adenylate to an RNA-N3'P to produce RNA-N3'PP5'A; (C) and attack of the adjacent 2'-hydroxyl on the 3'-phosphorus in the diester linkage to produce the cyclic end product. The biological role of this enzyme is unknown but it is likely to function in some aspects of cellular RNA processing.</text>
</comment>
<feature type="binding site" evidence="5">
    <location>
        <begin position="295"/>
        <end position="299"/>
    </location>
    <ligand>
        <name>ATP</name>
        <dbReference type="ChEBI" id="CHEBI:30616"/>
    </ligand>
</feature>